<evidence type="ECO:0000313" key="7">
    <source>
        <dbReference type="EMBL" id="KAJ7091875.1"/>
    </source>
</evidence>
<organism evidence="7 8">
    <name type="scientific">Mycena belliarum</name>
    <dbReference type="NCBI Taxonomy" id="1033014"/>
    <lineage>
        <taxon>Eukaryota</taxon>
        <taxon>Fungi</taxon>
        <taxon>Dikarya</taxon>
        <taxon>Basidiomycota</taxon>
        <taxon>Agaricomycotina</taxon>
        <taxon>Agaricomycetes</taxon>
        <taxon>Agaricomycetidae</taxon>
        <taxon>Agaricales</taxon>
        <taxon>Marasmiineae</taxon>
        <taxon>Mycenaceae</taxon>
        <taxon>Mycena</taxon>
    </lineage>
</organism>
<proteinExistence type="predicted"/>
<evidence type="ECO:0000313" key="8">
    <source>
        <dbReference type="Proteomes" id="UP001222325"/>
    </source>
</evidence>
<keyword evidence="8" id="KW-1185">Reference proteome</keyword>
<evidence type="ECO:0000256" key="1">
    <source>
        <dbReference type="ARBA" id="ARBA00004141"/>
    </source>
</evidence>
<dbReference type="GO" id="GO:0022857">
    <property type="term" value="F:transmembrane transporter activity"/>
    <property type="evidence" value="ECO:0007669"/>
    <property type="project" value="TreeGrafter"/>
</dbReference>
<keyword evidence="4 6" id="KW-1133">Transmembrane helix</keyword>
<dbReference type="InterPro" id="IPR036259">
    <property type="entry name" value="MFS_trans_sf"/>
</dbReference>
<dbReference type="GO" id="GO:0016020">
    <property type="term" value="C:membrane"/>
    <property type="evidence" value="ECO:0007669"/>
    <property type="project" value="UniProtKB-SubCell"/>
</dbReference>
<keyword evidence="2" id="KW-0813">Transport</keyword>
<dbReference type="AlphaFoldDB" id="A0AAD6XQD5"/>
<dbReference type="PANTHER" id="PTHR43791">
    <property type="entry name" value="PERMEASE-RELATED"/>
    <property type="match status" value="1"/>
</dbReference>
<keyword evidence="3 6" id="KW-0812">Transmembrane</keyword>
<evidence type="ECO:0000256" key="6">
    <source>
        <dbReference type="SAM" id="Phobius"/>
    </source>
</evidence>
<sequence>MLQWRIALFFGAASLAGAFGGALAFGISFMSGTRGLLGWSWIFILEGIATVIVALVAFFSPSFAAVAGCTPFLPTRFN</sequence>
<dbReference type="EMBL" id="JARJCN010000019">
    <property type="protein sequence ID" value="KAJ7091875.1"/>
    <property type="molecule type" value="Genomic_DNA"/>
</dbReference>
<dbReference type="Proteomes" id="UP001222325">
    <property type="component" value="Unassembled WGS sequence"/>
</dbReference>
<dbReference type="PANTHER" id="PTHR43791:SF36">
    <property type="entry name" value="TRANSPORTER, PUTATIVE (AFU_ORTHOLOGUE AFUA_6G08340)-RELATED"/>
    <property type="match status" value="1"/>
</dbReference>
<evidence type="ECO:0008006" key="9">
    <source>
        <dbReference type="Google" id="ProtNLM"/>
    </source>
</evidence>
<evidence type="ECO:0000256" key="3">
    <source>
        <dbReference type="ARBA" id="ARBA00022692"/>
    </source>
</evidence>
<comment type="subcellular location">
    <subcellularLocation>
        <location evidence="1">Membrane</location>
        <topology evidence="1">Multi-pass membrane protein</topology>
    </subcellularLocation>
</comment>
<evidence type="ECO:0000256" key="5">
    <source>
        <dbReference type="ARBA" id="ARBA00023136"/>
    </source>
</evidence>
<accession>A0AAD6XQD5</accession>
<name>A0AAD6XQD5_9AGAR</name>
<evidence type="ECO:0000256" key="2">
    <source>
        <dbReference type="ARBA" id="ARBA00022448"/>
    </source>
</evidence>
<protein>
    <recommendedName>
        <fullName evidence="9">Major facilitator superfamily (MFS) profile domain-containing protein</fullName>
    </recommendedName>
</protein>
<gene>
    <name evidence="7" type="ORF">B0H15DRAFT_834340</name>
</gene>
<dbReference type="SUPFAM" id="SSF103473">
    <property type="entry name" value="MFS general substrate transporter"/>
    <property type="match status" value="1"/>
</dbReference>
<evidence type="ECO:0000256" key="4">
    <source>
        <dbReference type="ARBA" id="ARBA00022989"/>
    </source>
</evidence>
<feature type="transmembrane region" description="Helical" evidence="6">
    <location>
        <begin position="40"/>
        <end position="73"/>
    </location>
</feature>
<comment type="caution">
    <text evidence="7">The sequence shown here is derived from an EMBL/GenBank/DDBJ whole genome shotgun (WGS) entry which is preliminary data.</text>
</comment>
<keyword evidence="5 6" id="KW-0472">Membrane</keyword>
<reference evidence="7" key="1">
    <citation type="submission" date="2023-03" db="EMBL/GenBank/DDBJ databases">
        <title>Massive genome expansion in bonnet fungi (Mycena s.s.) driven by repeated elements and novel gene families across ecological guilds.</title>
        <authorList>
            <consortium name="Lawrence Berkeley National Laboratory"/>
            <person name="Harder C.B."/>
            <person name="Miyauchi S."/>
            <person name="Viragh M."/>
            <person name="Kuo A."/>
            <person name="Thoen E."/>
            <person name="Andreopoulos B."/>
            <person name="Lu D."/>
            <person name="Skrede I."/>
            <person name="Drula E."/>
            <person name="Henrissat B."/>
            <person name="Morin E."/>
            <person name="Kohler A."/>
            <person name="Barry K."/>
            <person name="LaButti K."/>
            <person name="Morin E."/>
            <person name="Salamov A."/>
            <person name="Lipzen A."/>
            <person name="Mereny Z."/>
            <person name="Hegedus B."/>
            <person name="Baldrian P."/>
            <person name="Stursova M."/>
            <person name="Weitz H."/>
            <person name="Taylor A."/>
            <person name="Grigoriev I.V."/>
            <person name="Nagy L.G."/>
            <person name="Martin F."/>
            <person name="Kauserud H."/>
        </authorList>
    </citation>
    <scope>NUCLEOTIDE SEQUENCE</scope>
    <source>
        <strain evidence="7">CBHHK173m</strain>
    </source>
</reference>